<protein>
    <submittedName>
        <fullName evidence="1">Uncharacterized protein</fullName>
    </submittedName>
</protein>
<accession>X1S6I1</accession>
<sequence length="99" mass="11668">AKISDDARLLFSVRYEIEKELRRIWKEYFEKEEGKPEKSFFQMISSLSELRVIKAEHTVVIRDVYNVCSLAIHGLQVSKNQIKFVREIKPELIKSLKAV</sequence>
<evidence type="ECO:0000313" key="1">
    <source>
        <dbReference type="EMBL" id="GAI74731.1"/>
    </source>
</evidence>
<gene>
    <name evidence="1" type="ORF">S12H4_22320</name>
</gene>
<feature type="non-terminal residue" evidence="1">
    <location>
        <position position="1"/>
    </location>
</feature>
<proteinExistence type="predicted"/>
<comment type="caution">
    <text evidence="1">The sequence shown here is derived from an EMBL/GenBank/DDBJ whole genome shotgun (WGS) entry which is preliminary data.</text>
</comment>
<name>X1S6I1_9ZZZZ</name>
<organism evidence="1">
    <name type="scientific">marine sediment metagenome</name>
    <dbReference type="NCBI Taxonomy" id="412755"/>
    <lineage>
        <taxon>unclassified sequences</taxon>
        <taxon>metagenomes</taxon>
        <taxon>ecological metagenomes</taxon>
    </lineage>
</organism>
<dbReference type="AlphaFoldDB" id="X1S6I1"/>
<reference evidence="1" key="1">
    <citation type="journal article" date="2014" name="Front. Microbiol.">
        <title>High frequency of phylogenetically diverse reductive dehalogenase-homologous genes in deep subseafloor sedimentary metagenomes.</title>
        <authorList>
            <person name="Kawai M."/>
            <person name="Futagami T."/>
            <person name="Toyoda A."/>
            <person name="Takaki Y."/>
            <person name="Nishi S."/>
            <person name="Hori S."/>
            <person name="Arai W."/>
            <person name="Tsubouchi T."/>
            <person name="Morono Y."/>
            <person name="Uchiyama I."/>
            <person name="Ito T."/>
            <person name="Fujiyama A."/>
            <person name="Inagaki F."/>
            <person name="Takami H."/>
        </authorList>
    </citation>
    <scope>NUCLEOTIDE SEQUENCE</scope>
    <source>
        <strain evidence="1">Expedition CK06-06</strain>
    </source>
</reference>
<dbReference type="EMBL" id="BARW01011616">
    <property type="protein sequence ID" value="GAI74731.1"/>
    <property type="molecule type" value="Genomic_DNA"/>
</dbReference>